<evidence type="ECO:0000313" key="9">
    <source>
        <dbReference type="EMBL" id="KTD14686.1"/>
    </source>
</evidence>
<evidence type="ECO:0000256" key="3">
    <source>
        <dbReference type="ARBA" id="ARBA00022723"/>
    </source>
</evidence>
<evidence type="ECO:0000256" key="1">
    <source>
        <dbReference type="ARBA" id="ARBA00022448"/>
    </source>
</evidence>
<evidence type="ECO:0000256" key="4">
    <source>
        <dbReference type="ARBA" id="ARBA00022982"/>
    </source>
</evidence>
<dbReference type="PANTHER" id="PTHR40942:SF4">
    <property type="entry name" value="CYTOCHROME C5"/>
    <property type="match status" value="1"/>
</dbReference>
<feature type="chain" id="PRO_5016871631" evidence="7">
    <location>
        <begin position="19"/>
        <end position="136"/>
    </location>
</feature>
<keyword evidence="2 6" id="KW-0349">Heme</keyword>
<evidence type="ECO:0000313" key="12">
    <source>
        <dbReference type="Proteomes" id="UP000254476"/>
    </source>
</evidence>
<evidence type="ECO:0000256" key="7">
    <source>
        <dbReference type="SAM" id="SignalP"/>
    </source>
</evidence>
<keyword evidence="4" id="KW-0249">Electron transport</keyword>
<feature type="domain" description="Cytochrome c" evidence="8">
    <location>
        <begin position="55"/>
        <end position="136"/>
    </location>
</feature>
<dbReference type="GO" id="GO:0009055">
    <property type="term" value="F:electron transfer activity"/>
    <property type="evidence" value="ECO:0007669"/>
    <property type="project" value="InterPro"/>
</dbReference>
<keyword evidence="3 6" id="KW-0479">Metal-binding</keyword>
<dbReference type="AlphaFoldDB" id="A0A378J290"/>
<keyword evidence="11" id="KW-1185">Reference proteome</keyword>
<dbReference type="STRING" id="45066.Lgra_0717"/>
<dbReference type="OrthoDB" id="9814708at2"/>
<dbReference type="EMBL" id="UGOB01000001">
    <property type="protein sequence ID" value="STX41516.1"/>
    <property type="molecule type" value="Genomic_DNA"/>
</dbReference>
<dbReference type="GO" id="GO:0005506">
    <property type="term" value="F:iron ion binding"/>
    <property type="evidence" value="ECO:0007669"/>
    <property type="project" value="InterPro"/>
</dbReference>
<evidence type="ECO:0000256" key="5">
    <source>
        <dbReference type="ARBA" id="ARBA00023004"/>
    </source>
</evidence>
<gene>
    <name evidence="10" type="primary">cycB</name>
    <name evidence="9" type="ORF">Lgra_0717</name>
    <name evidence="10" type="ORF">NCTC12388_00288</name>
</gene>
<keyword evidence="1" id="KW-0813">Transport</keyword>
<proteinExistence type="predicted"/>
<dbReference type="EMBL" id="LNYE01000006">
    <property type="protein sequence ID" value="KTD14686.1"/>
    <property type="molecule type" value="Genomic_DNA"/>
</dbReference>
<dbReference type="InterPro" id="IPR002323">
    <property type="entry name" value="Cyt_CIE"/>
</dbReference>
<reference evidence="10 12" key="2">
    <citation type="submission" date="2018-06" db="EMBL/GenBank/DDBJ databases">
        <authorList>
            <consortium name="Pathogen Informatics"/>
            <person name="Doyle S."/>
        </authorList>
    </citation>
    <scope>NUCLEOTIDE SEQUENCE [LARGE SCALE GENOMIC DNA]</scope>
    <source>
        <strain evidence="10 12">NCTC12388</strain>
    </source>
</reference>
<evidence type="ECO:0000256" key="2">
    <source>
        <dbReference type="ARBA" id="ARBA00022617"/>
    </source>
</evidence>
<accession>A0A378J290</accession>
<sequence>MRLQLLISLCCFSLVLYASDEAQQHEVQLRIQPVGQVSVQRQAKLDNKATRDDASQETAGREIYEHHCVVCHKDGLAGAPRFKNEQDWKPRLAGRKLDDLVASSLKGLNAMPAKGTCIKCNEDDLKAVISYMLPKS</sequence>
<dbReference type="SUPFAM" id="SSF46626">
    <property type="entry name" value="Cytochrome c"/>
    <property type="match status" value="1"/>
</dbReference>
<organism evidence="10 12">
    <name type="scientific">Legionella gratiana</name>
    <dbReference type="NCBI Taxonomy" id="45066"/>
    <lineage>
        <taxon>Bacteria</taxon>
        <taxon>Pseudomonadati</taxon>
        <taxon>Pseudomonadota</taxon>
        <taxon>Gammaproteobacteria</taxon>
        <taxon>Legionellales</taxon>
        <taxon>Legionellaceae</taxon>
        <taxon>Legionella</taxon>
    </lineage>
</organism>
<dbReference type="PRINTS" id="PR00607">
    <property type="entry name" value="CYTCHROMECIE"/>
</dbReference>
<dbReference type="Proteomes" id="UP000254476">
    <property type="component" value="Unassembled WGS sequence"/>
</dbReference>
<evidence type="ECO:0000313" key="10">
    <source>
        <dbReference type="EMBL" id="STX41516.1"/>
    </source>
</evidence>
<dbReference type="InterPro" id="IPR036909">
    <property type="entry name" value="Cyt_c-like_dom_sf"/>
</dbReference>
<dbReference type="Gene3D" id="1.10.760.10">
    <property type="entry name" value="Cytochrome c-like domain"/>
    <property type="match status" value="1"/>
</dbReference>
<evidence type="ECO:0000313" key="11">
    <source>
        <dbReference type="Proteomes" id="UP000054691"/>
    </source>
</evidence>
<dbReference type="PANTHER" id="PTHR40942">
    <property type="match status" value="1"/>
</dbReference>
<dbReference type="InterPro" id="IPR009056">
    <property type="entry name" value="Cyt_c-like_dom"/>
</dbReference>
<dbReference type="RefSeq" id="WP_058497919.1">
    <property type="nucleotide sequence ID" value="NZ_CAAAHW010000008.1"/>
</dbReference>
<dbReference type="Proteomes" id="UP000054691">
    <property type="component" value="Unassembled WGS sequence"/>
</dbReference>
<name>A0A378J290_9GAMM</name>
<dbReference type="PROSITE" id="PS51007">
    <property type="entry name" value="CYTC"/>
    <property type="match status" value="1"/>
</dbReference>
<evidence type="ECO:0000256" key="6">
    <source>
        <dbReference type="PROSITE-ProRule" id="PRU00433"/>
    </source>
</evidence>
<reference evidence="9 11" key="1">
    <citation type="submission" date="2015-11" db="EMBL/GenBank/DDBJ databases">
        <title>Genomic analysis of 38 Legionella species identifies large and diverse effector repertoires.</title>
        <authorList>
            <person name="Burstein D."/>
            <person name="Amaro F."/>
            <person name="Zusman T."/>
            <person name="Lifshitz Z."/>
            <person name="Cohen O."/>
            <person name="Gilbert J.A."/>
            <person name="Pupko T."/>
            <person name="Shuman H.A."/>
            <person name="Segal G."/>
        </authorList>
    </citation>
    <scope>NUCLEOTIDE SEQUENCE [LARGE SCALE GENOMIC DNA]</scope>
    <source>
        <strain evidence="9 11">Lyon 8420412</strain>
    </source>
</reference>
<feature type="signal peptide" evidence="7">
    <location>
        <begin position="1"/>
        <end position="18"/>
    </location>
</feature>
<keyword evidence="7" id="KW-0732">Signal</keyword>
<dbReference type="Pfam" id="PF13442">
    <property type="entry name" value="Cytochrome_CBB3"/>
    <property type="match status" value="1"/>
</dbReference>
<evidence type="ECO:0000259" key="8">
    <source>
        <dbReference type="PROSITE" id="PS51007"/>
    </source>
</evidence>
<keyword evidence="5 6" id="KW-0408">Iron</keyword>
<protein>
    <submittedName>
        <fullName evidence="10">Cytochrome c5</fullName>
    </submittedName>
</protein>
<dbReference type="GO" id="GO:0020037">
    <property type="term" value="F:heme binding"/>
    <property type="evidence" value="ECO:0007669"/>
    <property type="project" value="InterPro"/>
</dbReference>